<dbReference type="InterPro" id="IPR026960">
    <property type="entry name" value="RVT-Znf"/>
</dbReference>
<name>A0A843X3G2_COLES</name>
<keyword evidence="3" id="KW-1185">Reference proteome</keyword>
<protein>
    <recommendedName>
        <fullName evidence="1">Reverse transcriptase zinc-binding domain-containing protein</fullName>
    </recommendedName>
</protein>
<dbReference type="Proteomes" id="UP000652761">
    <property type="component" value="Unassembled WGS sequence"/>
</dbReference>
<dbReference type="OrthoDB" id="685750at2759"/>
<evidence type="ECO:0000313" key="3">
    <source>
        <dbReference type="Proteomes" id="UP000652761"/>
    </source>
</evidence>
<accession>A0A843X3G2</accession>
<evidence type="ECO:0000259" key="1">
    <source>
        <dbReference type="Pfam" id="PF13966"/>
    </source>
</evidence>
<gene>
    <name evidence="2" type="ORF">Taro_042989</name>
</gene>
<dbReference type="EMBL" id="NMUH01004575">
    <property type="protein sequence ID" value="MQM10100.1"/>
    <property type="molecule type" value="Genomic_DNA"/>
</dbReference>
<reference evidence="2" key="1">
    <citation type="submission" date="2017-07" db="EMBL/GenBank/DDBJ databases">
        <title>Taro Niue Genome Assembly and Annotation.</title>
        <authorList>
            <person name="Atibalentja N."/>
            <person name="Keating K."/>
            <person name="Fields C.J."/>
        </authorList>
    </citation>
    <scope>NUCLEOTIDE SEQUENCE</scope>
    <source>
        <strain evidence="2">Niue_2</strain>
        <tissue evidence="2">Leaf</tissue>
    </source>
</reference>
<sequence>MKRAYLSVRFHRYRTRLPKSDGGLVSMLFPLEAIASFGASQFACGTTAVCVLCGKEKESINHIFVGCSFARVVWTKMAARTHATLPLHSDVRMRMEKWRRHWPT</sequence>
<dbReference type="AlphaFoldDB" id="A0A843X3G2"/>
<organism evidence="2 3">
    <name type="scientific">Colocasia esculenta</name>
    <name type="common">Wild taro</name>
    <name type="synonym">Arum esculentum</name>
    <dbReference type="NCBI Taxonomy" id="4460"/>
    <lineage>
        <taxon>Eukaryota</taxon>
        <taxon>Viridiplantae</taxon>
        <taxon>Streptophyta</taxon>
        <taxon>Embryophyta</taxon>
        <taxon>Tracheophyta</taxon>
        <taxon>Spermatophyta</taxon>
        <taxon>Magnoliopsida</taxon>
        <taxon>Liliopsida</taxon>
        <taxon>Araceae</taxon>
        <taxon>Aroideae</taxon>
        <taxon>Colocasieae</taxon>
        <taxon>Colocasia</taxon>
    </lineage>
</organism>
<feature type="domain" description="Reverse transcriptase zinc-binding" evidence="1">
    <location>
        <begin position="46"/>
        <end position="74"/>
    </location>
</feature>
<proteinExistence type="predicted"/>
<comment type="caution">
    <text evidence="2">The sequence shown here is derived from an EMBL/GenBank/DDBJ whole genome shotgun (WGS) entry which is preliminary data.</text>
</comment>
<dbReference type="Pfam" id="PF13966">
    <property type="entry name" value="zf-RVT"/>
    <property type="match status" value="1"/>
</dbReference>
<evidence type="ECO:0000313" key="2">
    <source>
        <dbReference type="EMBL" id="MQM10100.1"/>
    </source>
</evidence>